<accession>A0A852B3Q4</accession>
<comment type="caution">
    <text evidence="2">The sequence shown here is derived from an EMBL/GenBank/DDBJ whole genome shotgun (WGS) entry which is preliminary data.</text>
</comment>
<feature type="non-terminal residue" evidence="2">
    <location>
        <position position="1"/>
    </location>
</feature>
<dbReference type="EMBL" id="WEZZ01023264">
    <property type="protein sequence ID" value="NXP63946.1"/>
    <property type="molecule type" value="Genomic_DNA"/>
</dbReference>
<proteinExistence type="predicted"/>
<reference evidence="2" key="1">
    <citation type="submission" date="2019-10" db="EMBL/GenBank/DDBJ databases">
        <title>Bird 10,000 Genomes (B10K) Project - Family phase.</title>
        <authorList>
            <person name="Zhang G."/>
        </authorList>
    </citation>
    <scope>NUCLEOTIDE SEQUENCE</scope>
    <source>
        <strain evidence="2">B10K-DU-002-57</strain>
        <tissue evidence="2">Muscle</tissue>
    </source>
</reference>
<sequence length="232" mass="26560">EILQQEIFEFSRRLHAAEAESRSLHLQLAECKCAFNKMQKDAEKAHRLQEQLNELQHVSTTCLSFQKINQDNIQEELENALQREREAKLLLQEHQRRLQELSNRLELHSSTKADRGQDSSVALVSLSNATEELRRRDQVVNHQKRLLEDMEQDRQQLQETLQETEHALQQAAKDKELISHMKAVEAALNAVRDQAMAAGAAAATLLPSLQLETLSEEAMRGRPEAVAFQVRV</sequence>
<feature type="coiled-coil region" evidence="1">
    <location>
        <begin position="38"/>
        <end position="111"/>
    </location>
</feature>
<feature type="coiled-coil region" evidence="1">
    <location>
        <begin position="140"/>
        <end position="174"/>
    </location>
</feature>
<dbReference type="InterPro" id="IPR038820">
    <property type="entry name" value="CCDC171"/>
</dbReference>
<organism evidence="2 3">
    <name type="scientific">Chloropsis cyanopogon</name>
    <dbReference type="NCBI Taxonomy" id="1218682"/>
    <lineage>
        <taxon>Eukaryota</taxon>
        <taxon>Metazoa</taxon>
        <taxon>Chordata</taxon>
        <taxon>Craniata</taxon>
        <taxon>Vertebrata</taxon>
        <taxon>Euteleostomi</taxon>
        <taxon>Archelosauria</taxon>
        <taxon>Archosauria</taxon>
        <taxon>Dinosauria</taxon>
        <taxon>Saurischia</taxon>
        <taxon>Theropoda</taxon>
        <taxon>Coelurosauria</taxon>
        <taxon>Aves</taxon>
        <taxon>Neognathae</taxon>
        <taxon>Neoaves</taxon>
        <taxon>Telluraves</taxon>
        <taxon>Australaves</taxon>
        <taxon>Passeriformes</taxon>
        <taxon>Corvoidea</taxon>
        <taxon>Irenidae</taxon>
        <taxon>Chloropsis</taxon>
    </lineage>
</organism>
<evidence type="ECO:0000256" key="1">
    <source>
        <dbReference type="SAM" id="Coils"/>
    </source>
</evidence>
<evidence type="ECO:0000313" key="2">
    <source>
        <dbReference type="EMBL" id="NXP63946.1"/>
    </source>
</evidence>
<keyword evidence="1" id="KW-0175">Coiled coil</keyword>
<evidence type="ECO:0000313" key="3">
    <source>
        <dbReference type="Proteomes" id="UP000614263"/>
    </source>
</evidence>
<feature type="non-terminal residue" evidence="2">
    <location>
        <position position="232"/>
    </location>
</feature>
<keyword evidence="3" id="KW-1185">Reference proteome</keyword>
<protein>
    <submittedName>
        <fullName evidence="2">CC171 protein</fullName>
    </submittedName>
</protein>
<dbReference type="Proteomes" id="UP000614263">
    <property type="component" value="Unassembled WGS sequence"/>
</dbReference>
<gene>
    <name evidence="2" type="primary">Ccdc171_0</name>
    <name evidence="2" type="ORF">CHLCYA_R01165</name>
</gene>
<dbReference type="PANTHER" id="PTHR47899:SF1">
    <property type="entry name" value="COILED-COIL DOMAIN-CONTAINING PROTEIN 171"/>
    <property type="match status" value="1"/>
</dbReference>
<dbReference type="PANTHER" id="PTHR47899">
    <property type="entry name" value="COILED-COIL DOMAIN-CONTAINING PROTEIN 171"/>
    <property type="match status" value="1"/>
</dbReference>
<dbReference type="AlphaFoldDB" id="A0A852B3Q4"/>
<name>A0A852B3Q4_9CORV</name>